<name>A0A382KRK7_9ZZZZ</name>
<protein>
    <submittedName>
        <fullName evidence="1">Uncharacterized protein</fullName>
    </submittedName>
</protein>
<reference evidence="1" key="1">
    <citation type="submission" date="2018-05" db="EMBL/GenBank/DDBJ databases">
        <authorList>
            <person name="Lanie J.A."/>
            <person name="Ng W.-L."/>
            <person name="Kazmierczak K.M."/>
            <person name="Andrzejewski T.M."/>
            <person name="Davidsen T.M."/>
            <person name="Wayne K.J."/>
            <person name="Tettelin H."/>
            <person name="Glass J.I."/>
            <person name="Rusch D."/>
            <person name="Podicherti R."/>
            <person name="Tsui H.-C.T."/>
            <person name="Winkler M.E."/>
        </authorList>
    </citation>
    <scope>NUCLEOTIDE SEQUENCE</scope>
</reference>
<accession>A0A382KRK7</accession>
<proteinExistence type="predicted"/>
<organism evidence="1">
    <name type="scientific">marine metagenome</name>
    <dbReference type="NCBI Taxonomy" id="408172"/>
    <lineage>
        <taxon>unclassified sequences</taxon>
        <taxon>metagenomes</taxon>
        <taxon>ecological metagenomes</taxon>
    </lineage>
</organism>
<evidence type="ECO:0000313" key="1">
    <source>
        <dbReference type="EMBL" id="SVC26195.1"/>
    </source>
</evidence>
<dbReference type="EMBL" id="UINC01081910">
    <property type="protein sequence ID" value="SVC26195.1"/>
    <property type="molecule type" value="Genomic_DNA"/>
</dbReference>
<gene>
    <name evidence="1" type="ORF">METZ01_LOCUS279049</name>
</gene>
<sequence length="142" mass="16889">MKRERLIAKMRKIMDGMGFNSEWYENPQNVSWIDELDCRWISRCKRAGTLILGYDKRNIRSDIDRVLYAPTKVCEYCEMPEHECACDECRFCDWCDKAHHSLGKRSYCKCSELEYIADEIAILLKKEDNWDICKIEALEESE</sequence>
<dbReference type="AlphaFoldDB" id="A0A382KRK7"/>